<dbReference type="InterPro" id="IPR051128">
    <property type="entry name" value="EgtD_Methyltrsf_superfamily"/>
</dbReference>
<keyword evidence="10" id="KW-1185">Reference proteome</keyword>
<dbReference type="Gene3D" id="3.40.50.150">
    <property type="entry name" value="Vaccinia Virus protein VP39"/>
    <property type="match status" value="1"/>
</dbReference>
<accession>A0A6A7BX22</accession>
<dbReference type="SUPFAM" id="SSF56436">
    <property type="entry name" value="C-type lectin-like"/>
    <property type="match status" value="1"/>
</dbReference>
<keyword evidence="3" id="KW-0560">Oxidoreductase</keyword>
<dbReference type="GO" id="GO:0032259">
    <property type="term" value="P:methylation"/>
    <property type="evidence" value="ECO:0007669"/>
    <property type="project" value="UniProtKB-KW"/>
</dbReference>
<evidence type="ECO:0000256" key="2">
    <source>
        <dbReference type="ARBA" id="ARBA00022679"/>
    </source>
</evidence>
<name>A0A6A7BX22_9PEZI</name>
<evidence type="ECO:0000256" key="5">
    <source>
        <dbReference type="ARBA" id="ARBA00037882"/>
    </source>
</evidence>
<dbReference type="InterPro" id="IPR019257">
    <property type="entry name" value="MeTrfase_dom"/>
</dbReference>
<organism evidence="9 10">
    <name type="scientific">Piedraia hortae CBS 480.64</name>
    <dbReference type="NCBI Taxonomy" id="1314780"/>
    <lineage>
        <taxon>Eukaryota</taxon>
        <taxon>Fungi</taxon>
        <taxon>Dikarya</taxon>
        <taxon>Ascomycota</taxon>
        <taxon>Pezizomycotina</taxon>
        <taxon>Dothideomycetes</taxon>
        <taxon>Dothideomycetidae</taxon>
        <taxon>Capnodiales</taxon>
        <taxon>Piedraiaceae</taxon>
        <taxon>Piedraia</taxon>
    </lineage>
</organism>
<evidence type="ECO:0000313" key="9">
    <source>
        <dbReference type="EMBL" id="KAF2859265.1"/>
    </source>
</evidence>
<proteinExistence type="predicted"/>
<dbReference type="PANTHER" id="PTHR43397:SF1">
    <property type="entry name" value="ERGOTHIONEINE BIOSYNTHESIS PROTEIN 1"/>
    <property type="match status" value="1"/>
</dbReference>
<dbReference type="PANTHER" id="PTHR43397">
    <property type="entry name" value="ERGOTHIONEINE BIOSYNTHESIS PROTEIN 1"/>
    <property type="match status" value="1"/>
</dbReference>
<dbReference type="Gene3D" id="3.90.1580.10">
    <property type="entry name" value="paralog of FGE (formylglycine-generating enzyme)"/>
    <property type="match status" value="1"/>
</dbReference>
<keyword evidence="2" id="KW-0808">Transferase</keyword>
<reference evidence="9" key="1">
    <citation type="journal article" date="2020" name="Stud. Mycol.">
        <title>101 Dothideomycetes genomes: a test case for predicting lifestyles and emergence of pathogens.</title>
        <authorList>
            <person name="Haridas S."/>
            <person name="Albert R."/>
            <person name="Binder M."/>
            <person name="Bloem J."/>
            <person name="Labutti K."/>
            <person name="Salamov A."/>
            <person name="Andreopoulos B."/>
            <person name="Baker S."/>
            <person name="Barry K."/>
            <person name="Bills G."/>
            <person name="Bluhm B."/>
            <person name="Cannon C."/>
            <person name="Castanera R."/>
            <person name="Culley D."/>
            <person name="Daum C."/>
            <person name="Ezra D."/>
            <person name="Gonzalez J."/>
            <person name="Henrissat B."/>
            <person name="Kuo A."/>
            <person name="Liang C."/>
            <person name="Lipzen A."/>
            <person name="Lutzoni F."/>
            <person name="Magnuson J."/>
            <person name="Mondo S."/>
            <person name="Nolan M."/>
            <person name="Ohm R."/>
            <person name="Pangilinan J."/>
            <person name="Park H.-J."/>
            <person name="Ramirez L."/>
            <person name="Alfaro M."/>
            <person name="Sun H."/>
            <person name="Tritt A."/>
            <person name="Yoshinaga Y."/>
            <person name="Zwiers L.-H."/>
            <person name="Turgeon B."/>
            <person name="Goodwin S."/>
            <person name="Spatafora J."/>
            <person name="Crous P."/>
            <person name="Grigoriev I."/>
        </authorList>
    </citation>
    <scope>NUCLEOTIDE SEQUENCE</scope>
    <source>
        <strain evidence="9">CBS 480.64</strain>
    </source>
</reference>
<keyword evidence="4" id="KW-0408">Iron</keyword>
<protein>
    <submittedName>
        <fullName evidence="9">DUF323 domain protein</fullName>
    </submittedName>
</protein>
<dbReference type="EMBL" id="MU005995">
    <property type="protein sequence ID" value="KAF2859265.1"/>
    <property type="molecule type" value="Genomic_DNA"/>
</dbReference>
<dbReference type="Pfam" id="PF10017">
    <property type="entry name" value="Methyltransf_33"/>
    <property type="match status" value="1"/>
</dbReference>
<feature type="domain" description="DinB-like" evidence="8">
    <location>
        <begin position="345"/>
        <end position="480"/>
    </location>
</feature>
<dbReference type="NCBIfam" id="TIGR03439">
    <property type="entry name" value="methyl_EasF"/>
    <property type="match status" value="1"/>
</dbReference>
<dbReference type="Pfam" id="PF03781">
    <property type="entry name" value="FGE-sulfatase"/>
    <property type="match status" value="1"/>
</dbReference>
<evidence type="ECO:0000256" key="1">
    <source>
        <dbReference type="ARBA" id="ARBA00022603"/>
    </source>
</evidence>
<dbReference type="OrthoDB" id="659at2759"/>
<evidence type="ECO:0000259" key="8">
    <source>
        <dbReference type="Pfam" id="PF12867"/>
    </source>
</evidence>
<dbReference type="Proteomes" id="UP000799421">
    <property type="component" value="Unassembled WGS sequence"/>
</dbReference>
<dbReference type="InterPro" id="IPR024775">
    <property type="entry name" value="DinB-like"/>
</dbReference>
<evidence type="ECO:0000256" key="3">
    <source>
        <dbReference type="ARBA" id="ARBA00023002"/>
    </source>
</evidence>
<dbReference type="InterPro" id="IPR017805">
    <property type="entry name" value="SAM_MeTrfase_EasF-type_put"/>
</dbReference>
<evidence type="ECO:0000313" key="10">
    <source>
        <dbReference type="Proteomes" id="UP000799421"/>
    </source>
</evidence>
<dbReference type="InterPro" id="IPR005532">
    <property type="entry name" value="SUMF_dom"/>
</dbReference>
<dbReference type="InterPro" id="IPR016187">
    <property type="entry name" value="CTDL_fold"/>
</dbReference>
<evidence type="ECO:0000259" key="6">
    <source>
        <dbReference type="Pfam" id="PF03781"/>
    </source>
</evidence>
<feature type="domain" description="Sulfatase-modifying factor enzyme-like" evidence="6">
    <location>
        <begin position="539"/>
        <end position="778"/>
    </location>
</feature>
<dbReference type="InterPro" id="IPR042095">
    <property type="entry name" value="SUMF_sf"/>
</dbReference>
<keyword evidence="1" id="KW-0489">Methyltransferase</keyword>
<sequence length="780" mass="88354">MSAFDIVDIRSDAEGLELKRDIRSGLNNPSGKKTLPTLLLYDEVGLRLFEKVTYLDDYYLTREEVAVLKKHADSIAEQVPEGAIVLELGSGNLRKVRLLLDAFERAQKNVQYFALDVMKAELERTLAECPTYKYVKCTGLNGTYDDGLVWLQKPEIASVPKVVLSMGSSIGNFPLNDAAAFLAQFAGVLSLQDRFLIGLDGCQEPKKVHQAYNDSKGVTHEFTLNGLKHANQLLGYDAFCLDNWQAVGEYDVVGHRHRAFVAPLKDQVVEGVEIEQGEKVRIEESYKANASQAKDLWRNSCVEQMTRWSNDADYYSLYLLRPELTFSDKPEKYAKNPLPSLHDWQQLWTLWDTVTRQMIPEKELYRKPIDLRNSCIFYVGHIPTFVDLKLTETIGGQPTPHEFAKIFERGIDPDVDDPTHCHSHSEIPDEWPALQSILEFQSNVRERIISLYTSGQAYENRRAARGLWLGYEHEAMHIETLLYMLIQSSWVQPPAIAPQPDFQKLSQVKAVDNEWFDIPKQTITSGISDPDDSSSGNYFGWDCEKPVRTVVVGAFKSKARPITVGEFAEFMKATGRHQYPKSWTDDGRVRTVYGPIDLRYASDWPVAASYDELNACAKYMGGRIPKANELRSVFQYAERSKKETPHDSEQKIPAVNGHLINNGVPESPPEDLFVDLSKANVAFKHWHPIPVTQKGSRLTGQSEAGGVWEWTSTVFEKHDGFVPMSLYPGFSADFFDGKHNVVLGGSWATIPRIAGRKSFVNWYQRNYKYAWAGARVVKDV</sequence>
<dbReference type="Pfam" id="PF12867">
    <property type="entry name" value="DinB_2"/>
    <property type="match status" value="1"/>
</dbReference>
<comment type="pathway">
    <text evidence="5">Amino-acid biosynthesis; ergothioneine biosynthesis.</text>
</comment>
<dbReference type="InterPro" id="IPR029063">
    <property type="entry name" value="SAM-dependent_MTases_sf"/>
</dbReference>
<dbReference type="AlphaFoldDB" id="A0A6A7BX22"/>
<evidence type="ECO:0000259" key="7">
    <source>
        <dbReference type="Pfam" id="PF10017"/>
    </source>
</evidence>
<feature type="domain" description="Histidine-specific methyltransferase SAM-dependent" evidence="7">
    <location>
        <begin position="19"/>
        <end position="321"/>
    </location>
</feature>
<dbReference type="GO" id="GO:0008168">
    <property type="term" value="F:methyltransferase activity"/>
    <property type="evidence" value="ECO:0007669"/>
    <property type="project" value="UniProtKB-KW"/>
</dbReference>
<gene>
    <name evidence="9" type="ORF">K470DRAFT_259027</name>
</gene>
<evidence type="ECO:0000256" key="4">
    <source>
        <dbReference type="ARBA" id="ARBA00023004"/>
    </source>
</evidence>